<keyword evidence="1" id="KW-1133">Transmembrane helix</keyword>
<feature type="transmembrane region" description="Helical" evidence="1">
    <location>
        <begin position="31"/>
        <end position="59"/>
    </location>
</feature>
<proteinExistence type="predicted"/>
<organism evidence="2 3">
    <name type="scientific">Dendrobium catenatum</name>
    <dbReference type="NCBI Taxonomy" id="906689"/>
    <lineage>
        <taxon>Eukaryota</taxon>
        <taxon>Viridiplantae</taxon>
        <taxon>Streptophyta</taxon>
        <taxon>Embryophyta</taxon>
        <taxon>Tracheophyta</taxon>
        <taxon>Spermatophyta</taxon>
        <taxon>Magnoliopsida</taxon>
        <taxon>Liliopsida</taxon>
        <taxon>Asparagales</taxon>
        <taxon>Orchidaceae</taxon>
        <taxon>Epidendroideae</taxon>
        <taxon>Malaxideae</taxon>
        <taxon>Dendrobiinae</taxon>
        <taxon>Dendrobium</taxon>
    </lineage>
</organism>
<gene>
    <name evidence="2" type="ORF">MA16_Dca021791</name>
</gene>
<evidence type="ECO:0000313" key="2">
    <source>
        <dbReference type="EMBL" id="PKU80490.1"/>
    </source>
</evidence>
<keyword evidence="3" id="KW-1185">Reference proteome</keyword>
<name>A0A2I0WXW0_9ASPA</name>
<evidence type="ECO:0000256" key="1">
    <source>
        <dbReference type="SAM" id="Phobius"/>
    </source>
</evidence>
<sequence length="197" mass="21720">MEVRCLLQEKEKALGSLLSPRKSKTIFKVSLYRALLVIFVPHSCFLLGAGSFTVIFFSINEWALPGNNVYILNRWRAAPNRKQFVRRVTGNPRHARMLSLPFSSFPPPSAAGGVPAGSQLPLPCPWLPCSTQRKSNHRLDLHVSKILGGTTVLSSSFGEVSPVSTFTARQAAVAELKESADLEATLSRFTKQFLLSH</sequence>
<evidence type="ECO:0008006" key="4">
    <source>
        <dbReference type="Google" id="ProtNLM"/>
    </source>
</evidence>
<evidence type="ECO:0000313" key="3">
    <source>
        <dbReference type="Proteomes" id="UP000233837"/>
    </source>
</evidence>
<dbReference type="AlphaFoldDB" id="A0A2I0WXW0"/>
<dbReference type="EMBL" id="KZ502343">
    <property type="protein sequence ID" value="PKU80490.1"/>
    <property type="molecule type" value="Genomic_DNA"/>
</dbReference>
<protein>
    <recommendedName>
        <fullName evidence="4">Transmembrane protein</fullName>
    </recommendedName>
</protein>
<keyword evidence="1" id="KW-0472">Membrane</keyword>
<keyword evidence="1" id="KW-0812">Transmembrane</keyword>
<reference evidence="2 3" key="2">
    <citation type="journal article" date="2017" name="Nature">
        <title>The Apostasia genome and the evolution of orchids.</title>
        <authorList>
            <person name="Zhang G.Q."/>
            <person name="Liu K.W."/>
            <person name="Li Z."/>
            <person name="Lohaus R."/>
            <person name="Hsiao Y.Y."/>
            <person name="Niu S.C."/>
            <person name="Wang J.Y."/>
            <person name="Lin Y.C."/>
            <person name="Xu Q."/>
            <person name="Chen L.J."/>
            <person name="Yoshida K."/>
            <person name="Fujiwara S."/>
            <person name="Wang Z.W."/>
            <person name="Zhang Y.Q."/>
            <person name="Mitsuda N."/>
            <person name="Wang M."/>
            <person name="Liu G.H."/>
            <person name="Pecoraro L."/>
            <person name="Huang H.X."/>
            <person name="Xiao X.J."/>
            <person name="Lin M."/>
            <person name="Wu X.Y."/>
            <person name="Wu W.L."/>
            <person name="Chen Y.Y."/>
            <person name="Chang S.B."/>
            <person name="Sakamoto S."/>
            <person name="Ohme-Takagi M."/>
            <person name="Yagi M."/>
            <person name="Zeng S.J."/>
            <person name="Shen C.Y."/>
            <person name="Yeh C.M."/>
            <person name="Luo Y.B."/>
            <person name="Tsai W.C."/>
            <person name="Van de Peer Y."/>
            <person name="Liu Z.J."/>
        </authorList>
    </citation>
    <scope>NUCLEOTIDE SEQUENCE [LARGE SCALE GENOMIC DNA]</scope>
    <source>
        <tissue evidence="2">The whole plant</tissue>
    </source>
</reference>
<dbReference type="Proteomes" id="UP000233837">
    <property type="component" value="Unassembled WGS sequence"/>
</dbReference>
<accession>A0A2I0WXW0</accession>
<reference evidence="2 3" key="1">
    <citation type="journal article" date="2016" name="Sci. Rep.">
        <title>The Dendrobium catenatum Lindl. genome sequence provides insights into polysaccharide synthase, floral development and adaptive evolution.</title>
        <authorList>
            <person name="Zhang G.Q."/>
            <person name="Xu Q."/>
            <person name="Bian C."/>
            <person name="Tsai W.C."/>
            <person name="Yeh C.M."/>
            <person name="Liu K.W."/>
            <person name="Yoshida K."/>
            <person name="Zhang L.S."/>
            <person name="Chang S.B."/>
            <person name="Chen F."/>
            <person name="Shi Y."/>
            <person name="Su Y.Y."/>
            <person name="Zhang Y.Q."/>
            <person name="Chen L.J."/>
            <person name="Yin Y."/>
            <person name="Lin M."/>
            <person name="Huang H."/>
            <person name="Deng H."/>
            <person name="Wang Z.W."/>
            <person name="Zhu S.L."/>
            <person name="Zhao X."/>
            <person name="Deng C."/>
            <person name="Niu S.C."/>
            <person name="Huang J."/>
            <person name="Wang M."/>
            <person name="Liu G.H."/>
            <person name="Yang H.J."/>
            <person name="Xiao X.J."/>
            <person name="Hsiao Y.Y."/>
            <person name="Wu W.L."/>
            <person name="Chen Y.Y."/>
            <person name="Mitsuda N."/>
            <person name="Ohme-Takagi M."/>
            <person name="Luo Y.B."/>
            <person name="Van de Peer Y."/>
            <person name="Liu Z.J."/>
        </authorList>
    </citation>
    <scope>NUCLEOTIDE SEQUENCE [LARGE SCALE GENOMIC DNA]</scope>
    <source>
        <tissue evidence="2">The whole plant</tissue>
    </source>
</reference>